<evidence type="ECO:0000256" key="1">
    <source>
        <dbReference type="SAM" id="MobiDB-lite"/>
    </source>
</evidence>
<sequence length="372" mass="39717">MTWQFRGHAKEFCQDTWHHRMRAAEAEAEAARFVLSGASLPSPAHPPPSSPPIPPRLCCNFFFPLSDPPPPPLTMMPISPSLILLALSFSLLLRLLRRLRRRRLSAHIGAAEVAVAPQPRSGVFSGVIAGAVTPHRAFARLAACYGPLELSVTTVVASSPADGDALEVEPGGVVNAVEAKVEEGEAGAVGGEGEEGPGAGRRPHRRQLLGQLEAPKPAGGYFVIVTVVMVGKAAFVAGSLRGEAYRRAAARSAPRWEALLIFRGEALLISRGSTWRCGGTCEAGYDRTRPRSWRRPQAGPAMMMSWEPSRQLMHIDESSIAHELFVLGDVSTAGGQEGMKPIYGITAAEEKAKREKVDKATAGTTAKGRAVA</sequence>
<organism evidence="3">
    <name type="scientific">Ananas comosus var. bracteatus</name>
    <name type="common">red pineapple</name>
    <dbReference type="NCBI Taxonomy" id="296719"/>
    <lineage>
        <taxon>Eukaryota</taxon>
        <taxon>Viridiplantae</taxon>
        <taxon>Streptophyta</taxon>
        <taxon>Embryophyta</taxon>
        <taxon>Tracheophyta</taxon>
        <taxon>Spermatophyta</taxon>
        <taxon>Magnoliopsida</taxon>
        <taxon>Liliopsida</taxon>
        <taxon>Poales</taxon>
        <taxon>Bromeliaceae</taxon>
        <taxon>Bromelioideae</taxon>
        <taxon>Ananas</taxon>
    </lineage>
</organism>
<feature type="compositionally biased region" description="Low complexity" evidence="1">
    <location>
        <begin position="360"/>
        <end position="372"/>
    </location>
</feature>
<evidence type="ECO:0000256" key="2">
    <source>
        <dbReference type="SAM" id="Phobius"/>
    </source>
</evidence>
<keyword evidence="2" id="KW-0812">Transmembrane</keyword>
<reference evidence="3" key="1">
    <citation type="submission" date="2020-07" db="EMBL/GenBank/DDBJ databases">
        <authorList>
            <person name="Lin J."/>
        </authorList>
    </citation>
    <scope>NUCLEOTIDE SEQUENCE</scope>
</reference>
<keyword evidence="2" id="KW-0472">Membrane</keyword>
<gene>
    <name evidence="3" type="ORF">CB5_LOCUS17592</name>
</gene>
<name>A0A6V7PUC3_ANACO</name>
<evidence type="ECO:0000313" key="3">
    <source>
        <dbReference type="EMBL" id="CAD1834381.1"/>
    </source>
</evidence>
<protein>
    <submittedName>
        <fullName evidence="3">Uncharacterized protein</fullName>
    </submittedName>
</protein>
<dbReference type="AlphaFoldDB" id="A0A6V7PUC3"/>
<accession>A0A6V7PUC3</accession>
<keyword evidence="2" id="KW-1133">Transmembrane helix</keyword>
<feature type="region of interest" description="Disordered" evidence="1">
    <location>
        <begin position="353"/>
        <end position="372"/>
    </location>
</feature>
<dbReference type="EMBL" id="LR862152">
    <property type="protein sequence ID" value="CAD1834381.1"/>
    <property type="molecule type" value="Genomic_DNA"/>
</dbReference>
<feature type="transmembrane region" description="Helical" evidence="2">
    <location>
        <begin position="78"/>
        <end position="96"/>
    </location>
</feature>
<proteinExistence type="predicted"/>